<keyword evidence="7 9" id="KW-1133">Transmembrane helix</keyword>
<dbReference type="PANTHER" id="PTHR30614:SF0">
    <property type="entry name" value="L-CYSTINE TRANSPORT SYSTEM PERMEASE PROTEIN TCYL"/>
    <property type="match status" value="1"/>
</dbReference>
<keyword evidence="6" id="KW-0029">Amino-acid transport</keyword>
<feature type="domain" description="ABC transmembrane type-1" evidence="10">
    <location>
        <begin position="21"/>
        <end position="210"/>
    </location>
</feature>
<proteinExistence type="inferred from homology"/>
<dbReference type="InterPro" id="IPR035906">
    <property type="entry name" value="MetI-like_sf"/>
</dbReference>
<comment type="caution">
    <text evidence="11">The sequence shown here is derived from an EMBL/GenBank/DDBJ whole genome shotgun (WGS) entry which is preliminary data.</text>
</comment>
<feature type="transmembrane region" description="Helical" evidence="9">
    <location>
        <begin position="192"/>
        <end position="210"/>
    </location>
</feature>
<evidence type="ECO:0000256" key="8">
    <source>
        <dbReference type="ARBA" id="ARBA00023136"/>
    </source>
</evidence>
<evidence type="ECO:0000313" key="11">
    <source>
        <dbReference type="EMBL" id="RBO95589.1"/>
    </source>
</evidence>
<dbReference type="NCBIfam" id="TIGR01726">
    <property type="entry name" value="HEQRo_perm_3TM"/>
    <property type="match status" value="1"/>
</dbReference>
<comment type="subcellular location">
    <subcellularLocation>
        <location evidence="1">Cell inner membrane</location>
        <topology evidence="1">Multi-pass membrane protein</topology>
    </subcellularLocation>
    <subcellularLocation>
        <location evidence="9">Cell membrane</location>
        <topology evidence="9">Multi-pass membrane protein</topology>
    </subcellularLocation>
</comment>
<dbReference type="RefSeq" id="WP_245416518.1">
    <property type="nucleotide sequence ID" value="NZ_JBHEEG010000008.1"/>
</dbReference>
<keyword evidence="5 9" id="KW-0812">Transmembrane</keyword>
<evidence type="ECO:0000256" key="6">
    <source>
        <dbReference type="ARBA" id="ARBA00022970"/>
    </source>
</evidence>
<dbReference type="Pfam" id="PF00528">
    <property type="entry name" value="BPD_transp_1"/>
    <property type="match status" value="1"/>
</dbReference>
<dbReference type="EMBL" id="QNRH01000003">
    <property type="protein sequence ID" value="RBO95589.1"/>
    <property type="molecule type" value="Genomic_DNA"/>
</dbReference>
<evidence type="ECO:0000256" key="7">
    <source>
        <dbReference type="ARBA" id="ARBA00022989"/>
    </source>
</evidence>
<dbReference type="AlphaFoldDB" id="A0A366E1C1"/>
<evidence type="ECO:0000259" key="10">
    <source>
        <dbReference type="PROSITE" id="PS50928"/>
    </source>
</evidence>
<dbReference type="Gene3D" id="1.10.3720.10">
    <property type="entry name" value="MetI-like"/>
    <property type="match status" value="1"/>
</dbReference>
<evidence type="ECO:0000256" key="9">
    <source>
        <dbReference type="RuleBase" id="RU363032"/>
    </source>
</evidence>
<reference evidence="11 12" key="1">
    <citation type="submission" date="2018-06" db="EMBL/GenBank/DDBJ databases">
        <title>Genomic Encyclopedia of Type Strains, Phase IV (KMG-IV): sequencing the most valuable type-strain genomes for metagenomic binning, comparative biology and taxonomic classification.</title>
        <authorList>
            <person name="Goeker M."/>
        </authorList>
    </citation>
    <scope>NUCLEOTIDE SEQUENCE [LARGE SCALE GENOMIC DNA]</scope>
    <source>
        <strain evidence="11 12">DSM 25619</strain>
    </source>
</reference>
<feature type="transmembrane region" description="Helical" evidence="9">
    <location>
        <begin position="151"/>
        <end position="171"/>
    </location>
</feature>
<dbReference type="InterPro" id="IPR043429">
    <property type="entry name" value="ArtM/GltK/GlnP/TcyL/YhdX-like"/>
</dbReference>
<dbReference type="PANTHER" id="PTHR30614">
    <property type="entry name" value="MEMBRANE COMPONENT OF AMINO ACID ABC TRANSPORTER"/>
    <property type="match status" value="1"/>
</dbReference>
<gene>
    <name evidence="11" type="ORF">DFR47_103152</name>
</gene>
<evidence type="ECO:0000256" key="1">
    <source>
        <dbReference type="ARBA" id="ARBA00004429"/>
    </source>
</evidence>
<evidence type="ECO:0000313" key="12">
    <source>
        <dbReference type="Proteomes" id="UP000252893"/>
    </source>
</evidence>
<evidence type="ECO:0000256" key="4">
    <source>
        <dbReference type="ARBA" id="ARBA00022475"/>
    </source>
</evidence>
<dbReference type="Proteomes" id="UP000252893">
    <property type="component" value="Unassembled WGS sequence"/>
</dbReference>
<evidence type="ECO:0000256" key="2">
    <source>
        <dbReference type="ARBA" id="ARBA00010072"/>
    </source>
</evidence>
<dbReference type="CDD" id="cd06261">
    <property type="entry name" value="TM_PBP2"/>
    <property type="match status" value="1"/>
</dbReference>
<dbReference type="InterPro" id="IPR010065">
    <property type="entry name" value="AA_ABC_transptr_permease_3TM"/>
</dbReference>
<feature type="transmembrane region" description="Helical" evidence="9">
    <location>
        <begin position="57"/>
        <end position="80"/>
    </location>
</feature>
<keyword evidence="3 9" id="KW-0813">Transport</keyword>
<accession>A0A366E1C1</accession>
<organism evidence="11 12">
    <name type="scientific">Pseudochrobactrum asaccharolyticum</name>
    <dbReference type="NCBI Taxonomy" id="354351"/>
    <lineage>
        <taxon>Bacteria</taxon>
        <taxon>Pseudomonadati</taxon>
        <taxon>Pseudomonadota</taxon>
        <taxon>Alphaproteobacteria</taxon>
        <taxon>Hyphomicrobiales</taxon>
        <taxon>Brucellaceae</taxon>
        <taxon>Pseudochrobactrum</taxon>
    </lineage>
</organism>
<keyword evidence="12" id="KW-1185">Reference proteome</keyword>
<feature type="transmembrane region" description="Helical" evidence="9">
    <location>
        <begin position="25"/>
        <end position="45"/>
    </location>
</feature>
<name>A0A366E1C1_9HYPH</name>
<dbReference type="GO" id="GO:0043190">
    <property type="term" value="C:ATP-binding cassette (ABC) transporter complex"/>
    <property type="evidence" value="ECO:0007669"/>
    <property type="project" value="InterPro"/>
</dbReference>
<protein>
    <submittedName>
        <fullName evidence="11">Amino acid ABC transporter membrane protein 2 (PAAT family)</fullName>
    </submittedName>
</protein>
<evidence type="ECO:0000256" key="3">
    <source>
        <dbReference type="ARBA" id="ARBA00022448"/>
    </source>
</evidence>
<sequence>MMIEYYWKLTVSVMPFLWQGFKETFTVSLVAILAGSLIGTVIGIIRSYRIPVLTQIFGAYVHVLRGTPFLVQLYVFYFVLPNTGIEWLSWDSSTAAFVALSLYTSCYVSEIVSSAIDAVPRGQWEAATAVGMNQLQKLWHVILPQALKLTIAPMSSVYVIIIKSTAILSVIGIAELTRQGEVSMLRFPRDVLFIYGLIALVYFIYCYPILKFSKWAENKISGSQRLSLD</sequence>
<dbReference type="GO" id="GO:0006865">
    <property type="term" value="P:amino acid transport"/>
    <property type="evidence" value="ECO:0007669"/>
    <property type="project" value="UniProtKB-KW"/>
</dbReference>
<dbReference type="SUPFAM" id="SSF161098">
    <property type="entry name" value="MetI-like"/>
    <property type="match status" value="1"/>
</dbReference>
<dbReference type="PROSITE" id="PS50928">
    <property type="entry name" value="ABC_TM1"/>
    <property type="match status" value="1"/>
</dbReference>
<keyword evidence="8 9" id="KW-0472">Membrane</keyword>
<comment type="similarity">
    <text evidence="2">Belongs to the binding-protein-dependent transport system permease family. HisMQ subfamily.</text>
</comment>
<evidence type="ECO:0000256" key="5">
    <source>
        <dbReference type="ARBA" id="ARBA00022692"/>
    </source>
</evidence>
<dbReference type="InterPro" id="IPR000515">
    <property type="entry name" value="MetI-like"/>
</dbReference>
<keyword evidence="4" id="KW-1003">Cell membrane</keyword>
<dbReference type="GO" id="GO:0022857">
    <property type="term" value="F:transmembrane transporter activity"/>
    <property type="evidence" value="ECO:0007669"/>
    <property type="project" value="InterPro"/>
</dbReference>